<feature type="domain" description="FAD-binding PCMH-type" evidence="11">
    <location>
        <begin position="2"/>
        <end position="230"/>
    </location>
</feature>
<dbReference type="GO" id="GO:1903457">
    <property type="term" value="P:lactate catabolic process"/>
    <property type="evidence" value="ECO:0007669"/>
    <property type="project" value="TreeGrafter"/>
</dbReference>
<keyword evidence="7" id="KW-0560">Oxidoreductase</keyword>
<gene>
    <name evidence="12" type="ORF">METZ01_LOCUS66723</name>
</gene>
<dbReference type="Pfam" id="PF13183">
    <property type="entry name" value="Fer4_8"/>
    <property type="match status" value="1"/>
</dbReference>
<dbReference type="InterPro" id="IPR017896">
    <property type="entry name" value="4Fe4S_Fe-S-bd"/>
</dbReference>
<dbReference type="AlphaFoldDB" id="A0A381TDN4"/>
<dbReference type="InterPro" id="IPR036318">
    <property type="entry name" value="FAD-bd_PCMH-like_sf"/>
</dbReference>
<comment type="subcellular location">
    <subcellularLocation>
        <location evidence="2">Mitochondrion</location>
    </subcellularLocation>
</comment>
<comment type="similarity">
    <text evidence="3">Belongs to the FAD-binding oxidoreductase/transferase type 4 family.</text>
</comment>
<dbReference type="SUPFAM" id="SSF56176">
    <property type="entry name" value="FAD-binding/transporter-associated domain-like"/>
    <property type="match status" value="1"/>
</dbReference>
<dbReference type="Gene3D" id="3.30.465.10">
    <property type="match status" value="1"/>
</dbReference>
<comment type="cofactor">
    <cofactor evidence="1">
        <name>FAD</name>
        <dbReference type="ChEBI" id="CHEBI:57692"/>
    </cofactor>
</comment>
<organism evidence="12">
    <name type="scientific">marine metagenome</name>
    <dbReference type="NCBI Taxonomy" id="408172"/>
    <lineage>
        <taxon>unclassified sequences</taxon>
        <taxon>metagenomes</taxon>
        <taxon>ecological metagenomes</taxon>
    </lineage>
</organism>
<dbReference type="Gene3D" id="3.30.70.2740">
    <property type="match status" value="1"/>
</dbReference>
<dbReference type="EMBL" id="UINC01004376">
    <property type="protein sequence ID" value="SVA13869.1"/>
    <property type="molecule type" value="Genomic_DNA"/>
</dbReference>
<accession>A0A381TDN4</accession>
<reference evidence="12" key="1">
    <citation type="submission" date="2018-05" db="EMBL/GenBank/DDBJ databases">
        <authorList>
            <person name="Lanie J.A."/>
            <person name="Ng W.-L."/>
            <person name="Kazmierczak K.M."/>
            <person name="Andrzejewski T.M."/>
            <person name="Davidsen T.M."/>
            <person name="Wayne K.J."/>
            <person name="Tettelin H."/>
            <person name="Glass J.I."/>
            <person name="Rusch D."/>
            <person name="Podicherti R."/>
            <person name="Tsui H.-C.T."/>
            <person name="Winkler M.E."/>
        </authorList>
    </citation>
    <scope>NUCLEOTIDE SEQUENCE</scope>
</reference>
<evidence type="ECO:0000256" key="1">
    <source>
        <dbReference type="ARBA" id="ARBA00001974"/>
    </source>
</evidence>
<keyword evidence="5" id="KW-0274">FAD</keyword>
<evidence type="ECO:0000256" key="6">
    <source>
        <dbReference type="ARBA" id="ARBA00022946"/>
    </source>
</evidence>
<evidence type="ECO:0000256" key="7">
    <source>
        <dbReference type="ARBA" id="ARBA00023002"/>
    </source>
</evidence>
<dbReference type="GO" id="GO:0005739">
    <property type="term" value="C:mitochondrion"/>
    <property type="evidence" value="ECO:0007669"/>
    <property type="project" value="UniProtKB-SubCell"/>
</dbReference>
<evidence type="ECO:0000259" key="10">
    <source>
        <dbReference type="PROSITE" id="PS51379"/>
    </source>
</evidence>
<dbReference type="GO" id="GO:0051536">
    <property type="term" value="F:iron-sulfur cluster binding"/>
    <property type="evidence" value="ECO:0007669"/>
    <property type="project" value="InterPro"/>
</dbReference>
<keyword evidence="6" id="KW-0809">Transit peptide</keyword>
<protein>
    <recommendedName>
        <fullName evidence="9">D-lactate dehydrogenase (cytochrome)</fullName>
        <ecNumber evidence="9">1.1.2.4</ecNumber>
    </recommendedName>
</protein>
<dbReference type="PROSITE" id="PS00198">
    <property type="entry name" value="4FE4S_FER_1"/>
    <property type="match status" value="1"/>
</dbReference>
<dbReference type="InterPro" id="IPR009051">
    <property type="entry name" value="Helical_ferredxn"/>
</dbReference>
<dbReference type="InterPro" id="IPR004113">
    <property type="entry name" value="FAD-bd_oxidored_4_C"/>
</dbReference>
<sequence length="911" mass="100844">MYRLVPEAVARPENESDVKDLLEYAISSGTSVTFRTAGTSLSGQTVTKGIIAEVVRGWKRHEILDNGAAIQLQPGVIGGRSNLYLQPYHRRIGPDPASIDSAMIGGIISNNSSGMVCGVKHNSYHTLRHIRFILANGNCYDTSNADDYEKFLNIEKDLCTGLLLCRKEIETNSTLKNKVRRKYSIKNTLGYSLNSFIDFNHPLDIFAHLLIGAEGTLAFISSVTLNTIPDPPYKTTGLALFNDVTAAAAAIPYLSDSGAAAVELMDAGALSTAKYLDEPPYDYRKLSPDNAALLFEYQKEDLVEIDLVEKDAKNQVLGLQGNLLQGMQRHADNRNKLWKIRKGLYPSVGAMRKAGTSFITEDLCYDYRDLPEVVNEMRIIFERWRYDDAVIFGHAKDGNLHFVGSVDLNKPSGVKSFEGLINDLVDLTAGKFQGSLKAEHGTGRNMAPFVEKEWGKDLYDIMLRVKAIADPMNILNPGVILNNDNKVHLKDLKPMPLVNSIVDLCIECGFCEHVCPSRELTLTPRQRIGISRDINLMKAAGDNSWRAVAHDMRYQSLDTCATDGLCALSCPVNINTGHFTKELRDIDHGPISKMVAGWTVHHFKFVQSAVRFFNSLLHFTAKYIGKTITSGLTRGLHRLTLGKTPLWDPDMPITVPKYDLYVLGKGKPYIYFTSCVNRVFQPGDKNESLVDVMGQIAISKGIQLLIPENIDHLCCGTPYSSKGYSAASKVMAKKTIATLYDSSNQGKIPIVVDTSPCTYQLKNLLPLLGDIHIELYQQLTFIDLIPFLEDLVRNNSNPQLQRHSILHPTCSTDKMGDIESLLALSNTCVEKTTLPIDYGCCAFAGDRGLLVPELSASATQFEADELVDCDPGSFAYSSSRTCEVGMQRATGRDYESIALLVRDYLSQDEVN</sequence>
<dbReference type="InterPro" id="IPR016164">
    <property type="entry name" value="FAD-linked_Oxase-like_C"/>
</dbReference>
<dbReference type="InterPro" id="IPR017900">
    <property type="entry name" value="4Fe4S_Fe_S_CS"/>
</dbReference>
<evidence type="ECO:0000313" key="12">
    <source>
        <dbReference type="EMBL" id="SVA13869.1"/>
    </source>
</evidence>
<dbReference type="InterPro" id="IPR016166">
    <property type="entry name" value="FAD-bd_PCMH"/>
</dbReference>
<dbReference type="SUPFAM" id="SSF46548">
    <property type="entry name" value="alpha-helical ferredoxin"/>
    <property type="match status" value="1"/>
</dbReference>
<evidence type="ECO:0000256" key="4">
    <source>
        <dbReference type="ARBA" id="ARBA00022630"/>
    </source>
</evidence>
<dbReference type="EC" id="1.1.2.4" evidence="9"/>
<name>A0A381TDN4_9ZZZZ</name>
<dbReference type="GO" id="GO:0008720">
    <property type="term" value="F:D-lactate dehydrogenase (NAD+) activity"/>
    <property type="evidence" value="ECO:0007669"/>
    <property type="project" value="TreeGrafter"/>
</dbReference>
<keyword evidence="8" id="KW-0496">Mitochondrion</keyword>
<evidence type="ECO:0000256" key="8">
    <source>
        <dbReference type="ARBA" id="ARBA00023128"/>
    </source>
</evidence>
<dbReference type="Gene3D" id="3.30.43.10">
    <property type="entry name" value="Uridine Diphospho-n-acetylenolpyruvylglucosamine Reductase, domain 2"/>
    <property type="match status" value="1"/>
</dbReference>
<feature type="domain" description="4Fe-4S ferredoxin-type" evidence="10">
    <location>
        <begin position="494"/>
        <end position="525"/>
    </location>
</feature>
<dbReference type="Gene3D" id="1.10.1060.10">
    <property type="entry name" value="Alpha-helical ferredoxin"/>
    <property type="match status" value="1"/>
</dbReference>
<dbReference type="GO" id="GO:0071949">
    <property type="term" value="F:FAD binding"/>
    <property type="evidence" value="ECO:0007669"/>
    <property type="project" value="InterPro"/>
</dbReference>
<evidence type="ECO:0000259" key="11">
    <source>
        <dbReference type="PROSITE" id="PS51387"/>
    </source>
</evidence>
<dbReference type="InterPro" id="IPR004017">
    <property type="entry name" value="Cys_rich_dom"/>
</dbReference>
<dbReference type="PROSITE" id="PS51387">
    <property type="entry name" value="FAD_PCMH"/>
    <property type="match status" value="1"/>
</dbReference>
<dbReference type="PROSITE" id="PS51379">
    <property type="entry name" value="4FE4S_FER_2"/>
    <property type="match status" value="1"/>
</dbReference>
<dbReference type="GO" id="GO:0004458">
    <property type="term" value="F:D-lactate dehydrogenase (cytochrome) activity"/>
    <property type="evidence" value="ECO:0007669"/>
    <property type="project" value="UniProtKB-EC"/>
</dbReference>
<dbReference type="PANTHER" id="PTHR11748:SF111">
    <property type="entry name" value="D-LACTATE DEHYDROGENASE, MITOCHONDRIAL-RELATED"/>
    <property type="match status" value="1"/>
</dbReference>
<evidence type="ECO:0000256" key="9">
    <source>
        <dbReference type="ARBA" id="ARBA00038897"/>
    </source>
</evidence>
<evidence type="ECO:0000256" key="5">
    <source>
        <dbReference type="ARBA" id="ARBA00022827"/>
    </source>
</evidence>
<dbReference type="SUPFAM" id="SSF55103">
    <property type="entry name" value="FAD-linked oxidases, C-terminal domain"/>
    <property type="match status" value="1"/>
</dbReference>
<keyword evidence="4" id="KW-0285">Flavoprotein</keyword>
<evidence type="ECO:0000256" key="3">
    <source>
        <dbReference type="ARBA" id="ARBA00008000"/>
    </source>
</evidence>
<proteinExistence type="inferred from homology"/>
<dbReference type="Pfam" id="PF02754">
    <property type="entry name" value="CCG"/>
    <property type="match status" value="1"/>
</dbReference>
<evidence type="ECO:0000256" key="2">
    <source>
        <dbReference type="ARBA" id="ARBA00004173"/>
    </source>
</evidence>
<dbReference type="InterPro" id="IPR016169">
    <property type="entry name" value="FAD-bd_PCMH_sub2"/>
</dbReference>
<dbReference type="InterPro" id="IPR006094">
    <property type="entry name" value="Oxid_FAD_bind_N"/>
</dbReference>
<dbReference type="Pfam" id="PF02913">
    <property type="entry name" value="FAD-oxidase_C"/>
    <property type="match status" value="1"/>
</dbReference>
<dbReference type="Pfam" id="PF01565">
    <property type="entry name" value="FAD_binding_4"/>
    <property type="match status" value="1"/>
</dbReference>
<dbReference type="InterPro" id="IPR016167">
    <property type="entry name" value="FAD-bd_PCMH_sub1"/>
</dbReference>
<dbReference type="PANTHER" id="PTHR11748">
    <property type="entry name" value="D-LACTATE DEHYDROGENASE"/>
    <property type="match status" value="1"/>
</dbReference>